<dbReference type="FunFam" id="3.30.390.30:FF:000008">
    <property type="entry name" value="Glutathione reductase"/>
    <property type="match status" value="1"/>
</dbReference>
<keyword evidence="12" id="KW-1185">Reference proteome</keyword>
<evidence type="ECO:0000256" key="3">
    <source>
        <dbReference type="ARBA" id="ARBA00022630"/>
    </source>
</evidence>
<evidence type="ECO:0000256" key="2">
    <source>
        <dbReference type="ARBA" id="ARBA00007532"/>
    </source>
</evidence>
<evidence type="ECO:0000256" key="6">
    <source>
        <dbReference type="ARBA" id="ARBA00023157"/>
    </source>
</evidence>
<protein>
    <recommendedName>
        <fullName evidence="13">Glutathione reductase, chloroplastic</fullName>
    </recommendedName>
</protein>
<reference evidence="11" key="3">
    <citation type="journal article" date="2017" name="Nature">
        <title>Genome sequence of the progenitor of the wheat D genome Aegilops tauschii.</title>
        <authorList>
            <person name="Luo M.C."/>
            <person name="Gu Y.Q."/>
            <person name="Puiu D."/>
            <person name="Wang H."/>
            <person name="Twardziok S.O."/>
            <person name="Deal K.R."/>
            <person name="Huo N."/>
            <person name="Zhu T."/>
            <person name="Wang L."/>
            <person name="Wang Y."/>
            <person name="McGuire P.E."/>
            <person name="Liu S."/>
            <person name="Long H."/>
            <person name="Ramasamy R.K."/>
            <person name="Rodriguez J.C."/>
            <person name="Van S.L."/>
            <person name="Yuan L."/>
            <person name="Wang Z."/>
            <person name="Xia Z."/>
            <person name="Xiao L."/>
            <person name="Anderson O.D."/>
            <person name="Ouyang S."/>
            <person name="Liang Y."/>
            <person name="Zimin A.V."/>
            <person name="Pertea G."/>
            <person name="Qi P."/>
            <person name="Bennetzen J.L."/>
            <person name="Dai X."/>
            <person name="Dawson M.W."/>
            <person name="Muller H.G."/>
            <person name="Kugler K."/>
            <person name="Rivarola-Duarte L."/>
            <person name="Spannagl M."/>
            <person name="Mayer K.F.X."/>
            <person name="Lu F.H."/>
            <person name="Bevan M.W."/>
            <person name="Leroy P."/>
            <person name="Li P."/>
            <person name="You F.M."/>
            <person name="Sun Q."/>
            <person name="Liu Z."/>
            <person name="Lyons E."/>
            <person name="Wicker T."/>
            <person name="Salzberg S.L."/>
            <person name="Devos K.M."/>
            <person name="Dvorak J."/>
        </authorList>
    </citation>
    <scope>NUCLEOTIDE SEQUENCE [LARGE SCALE GENOMIC DNA]</scope>
    <source>
        <strain evidence="11">cv. AL8/78</strain>
    </source>
</reference>
<evidence type="ECO:0000259" key="9">
    <source>
        <dbReference type="Pfam" id="PF02852"/>
    </source>
</evidence>
<reference evidence="12" key="1">
    <citation type="journal article" date="2014" name="Science">
        <title>Ancient hybridizations among the ancestral genomes of bread wheat.</title>
        <authorList>
            <consortium name="International Wheat Genome Sequencing Consortium,"/>
            <person name="Marcussen T."/>
            <person name="Sandve S.R."/>
            <person name="Heier L."/>
            <person name="Spannagl M."/>
            <person name="Pfeifer M."/>
            <person name="Jakobsen K.S."/>
            <person name="Wulff B.B."/>
            <person name="Steuernagel B."/>
            <person name="Mayer K.F."/>
            <person name="Olsen O.A."/>
        </authorList>
    </citation>
    <scope>NUCLEOTIDE SEQUENCE [LARGE SCALE GENOMIC DNA]</scope>
    <source>
        <strain evidence="12">cv. AL8/78</strain>
    </source>
</reference>
<dbReference type="Gramene" id="AET4Gv20681400.10">
    <property type="protein sequence ID" value="AET4Gv20681400.10"/>
    <property type="gene ID" value="AET4Gv20681400"/>
</dbReference>
<feature type="domain" description="FAD/NAD(P)-binding" evidence="10">
    <location>
        <begin position="13"/>
        <end position="125"/>
    </location>
</feature>
<sequence>MRCLVLLTYFFSFELQVRDFVAEQMSLRGITFHTEHSPQAITKSNDGLLSLKTNKETIGGFSHVMFATGRKPNTKNLGLEEVGVKMDKKGAIVVDEYSRTSVDSIWAVGDVTDRINLTPVALMEGGAFAKTLFGDEPTKPEYRAVPAAVFSQPPIGQVGLTEEQAIEEYGDVDVYLSNFRPLRATLSGLPDRVLMKLIVCATTNKVVGVHMCGDDAPEIIQGIAIGVKAGLTKQDFDVTVGVHPTSAEEFVTMRSPTRKVRRKTAAEAESKDEVVAQK</sequence>
<dbReference type="PANTHER" id="PTHR42737">
    <property type="entry name" value="GLUTATHIONE REDUCTASE"/>
    <property type="match status" value="1"/>
</dbReference>
<dbReference type="Gene3D" id="3.30.390.30">
    <property type="match status" value="1"/>
</dbReference>
<reference evidence="12" key="2">
    <citation type="journal article" date="2017" name="Nat. Plants">
        <title>The Aegilops tauschii genome reveals multiple impacts of transposons.</title>
        <authorList>
            <person name="Zhao G."/>
            <person name="Zou C."/>
            <person name="Li K."/>
            <person name="Wang K."/>
            <person name="Li T."/>
            <person name="Gao L."/>
            <person name="Zhang X."/>
            <person name="Wang H."/>
            <person name="Yang Z."/>
            <person name="Liu X."/>
            <person name="Jiang W."/>
            <person name="Mao L."/>
            <person name="Kong X."/>
            <person name="Jiao Y."/>
            <person name="Jia J."/>
        </authorList>
    </citation>
    <scope>NUCLEOTIDE SEQUENCE [LARGE SCALE GENOMIC DNA]</scope>
    <source>
        <strain evidence="12">cv. AL8/78</strain>
    </source>
</reference>
<dbReference type="InterPro" id="IPR046952">
    <property type="entry name" value="GSHR/TRXR-like"/>
</dbReference>
<dbReference type="SUPFAM" id="SSF51905">
    <property type="entry name" value="FAD/NAD(P)-binding domain"/>
    <property type="match status" value="1"/>
</dbReference>
<comment type="similarity">
    <text evidence="2">Belongs to the class-I pyridine nucleotide-disulfide oxidoreductase family.</text>
</comment>
<dbReference type="GO" id="GO:0004362">
    <property type="term" value="F:glutathione-disulfide reductase (NADPH) activity"/>
    <property type="evidence" value="ECO:0007669"/>
    <property type="project" value="TreeGrafter"/>
</dbReference>
<evidence type="ECO:0000256" key="7">
    <source>
        <dbReference type="ARBA" id="ARBA00023284"/>
    </source>
</evidence>
<feature type="region of interest" description="Disordered" evidence="8">
    <location>
        <begin position="256"/>
        <end position="278"/>
    </location>
</feature>
<dbReference type="PANTHER" id="PTHR42737:SF9">
    <property type="entry name" value="GLUTATHIONE REDUCTASE"/>
    <property type="match status" value="1"/>
</dbReference>
<evidence type="ECO:0000313" key="11">
    <source>
        <dbReference type="EnsemblPlants" id="AET4Gv20681400.10"/>
    </source>
</evidence>
<dbReference type="Pfam" id="PF07992">
    <property type="entry name" value="Pyr_redox_2"/>
    <property type="match status" value="1"/>
</dbReference>
<keyword evidence="6" id="KW-1015">Disulfide bond</keyword>
<dbReference type="GO" id="GO:0045454">
    <property type="term" value="P:cell redox homeostasis"/>
    <property type="evidence" value="ECO:0007669"/>
    <property type="project" value="InterPro"/>
</dbReference>
<dbReference type="InterPro" id="IPR016156">
    <property type="entry name" value="FAD/NAD-linked_Rdtase_dimer_sf"/>
</dbReference>
<dbReference type="Gene3D" id="3.50.50.60">
    <property type="entry name" value="FAD/NAD(P)-binding domain"/>
    <property type="match status" value="2"/>
</dbReference>
<dbReference type="InterPro" id="IPR023753">
    <property type="entry name" value="FAD/NAD-binding_dom"/>
</dbReference>
<dbReference type="GO" id="GO:0006749">
    <property type="term" value="P:glutathione metabolic process"/>
    <property type="evidence" value="ECO:0007669"/>
    <property type="project" value="TreeGrafter"/>
</dbReference>
<keyword evidence="3" id="KW-0285">Flavoprotein</keyword>
<dbReference type="PRINTS" id="PR00368">
    <property type="entry name" value="FADPNR"/>
</dbReference>
<comment type="cofactor">
    <cofactor evidence="1">
        <name>FAD</name>
        <dbReference type="ChEBI" id="CHEBI:57692"/>
    </cofactor>
</comment>
<evidence type="ECO:0000256" key="4">
    <source>
        <dbReference type="ARBA" id="ARBA00022827"/>
    </source>
</evidence>
<dbReference type="AlphaFoldDB" id="A0A453IUH0"/>
<dbReference type="GO" id="GO:0005739">
    <property type="term" value="C:mitochondrion"/>
    <property type="evidence" value="ECO:0007669"/>
    <property type="project" value="TreeGrafter"/>
</dbReference>
<evidence type="ECO:0000256" key="8">
    <source>
        <dbReference type="SAM" id="MobiDB-lite"/>
    </source>
</evidence>
<dbReference type="GO" id="GO:0034599">
    <property type="term" value="P:cellular response to oxidative stress"/>
    <property type="evidence" value="ECO:0007669"/>
    <property type="project" value="TreeGrafter"/>
</dbReference>
<reference evidence="11" key="5">
    <citation type="journal article" date="2021" name="G3 (Bethesda)">
        <title>Aegilops tauschii genome assembly Aet v5.0 features greater sequence contiguity and improved annotation.</title>
        <authorList>
            <person name="Wang L."/>
            <person name="Zhu T."/>
            <person name="Rodriguez J.C."/>
            <person name="Deal K.R."/>
            <person name="Dubcovsky J."/>
            <person name="McGuire P.E."/>
            <person name="Lux T."/>
            <person name="Spannagl M."/>
            <person name="Mayer K.F.X."/>
            <person name="Baldrich P."/>
            <person name="Meyers B.C."/>
            <person name="Huo N."/>
            <person name="Gu Y.Q."/>
            <person name="Zhou H."/>
            <person name="Devos K.M."/>
            <person name="Bennetzen J.L."/>
            <person name="Unver T."/>
            <person name="Budak H."/>
            <person name="Gulick P.J."/>
            <person name="Galiba G."/>
            <person name="Kalapos B."/>
            <person name="Nelson D.R."/>
            <person name="Li P."/>
            <person name="You F.M."/>
            <person name="Luo M.C."/>
            <person name="Dvorak J."/>
        </authorList>
    </citation>
    <scope>NUCLEOTIDE SEQUENCE [LARGE SCALE GENOMIC DNA]</scope>
    <source>
        <strain evidence="11">cv. AL8/78</strain>
    </source>
</reference>
<dbReference type="PRINTS" id="PR00411">
    <property type="entry name" value="PNDRDTASEI"/>
</dbReference>
<feature type="compositionally biased region" description="Basic and acidic residues" evidence="8">
    <location>
        <begin position="264"/>
        <end position="278"/>
    </location>
</feature>
<dbReference type="SUPFAM" id="SSF55424">
    <property type="entry name" value="FAD/NAD-linked reductases, dimerisation (C-terminal) domain"/>
    <property type="match status" value="1"/>
</dbReference>
<dbReference type="InterPro" id="IPR036188">
    <property type="entry name" value="FAD/NAD-bd_sf"/>
</dbReference>
<dbReference type="Proteomes" id="UP000015105">
    <property type="component" value="Chromosome 4D"/>
</dbReference>
<organism evidence="11 12">
    <name type="scientific">Aegilops tauschii subsp. strangulata</name>
    <name type="common">Goatgrass</name>
    <dbReference type="NCBI Taxonomy" id="200361"/>
    <lineage>
        <taxon>Eukaryota</taxon>
        <taxon>Viridiplantae</taxon>
        <taxon>Streptophyta</taxon>
        <taxon>Embryophyta</taxon>
        <taxon>Tracheophyta</taxon>
        <taxon>Spermatophyta</taxon>
        <taxon>Magnoliopsida</taxon>
        <taxon>Liliopsida</taxon>
        <taxon>Poales</taxon>
        <taxon>Poaceae</taxon>
        <taxon>BOP clade</taxon>
        <taxon>Pooideae</taxon>
        <taxon>Triticodae</taxon>
        <taxon>Triticeae</taxon>
        <taxon>Triticinae</taxon>
        <taxon>Aegilops</taxon>
    </lineage>
</organism>
<dbReference type="EnsemblPlants" id="AET4Gv20681400.10">
    <property type="protein sequence ID" value="AET4Gv20681400.10"/>
    <property type="gene ID" value="AET4Gv20681400"/>
</dbReference>
<evidence type="ECO:0000256" key="5">
    <source>
        <dbReference type="ARBA" id="ARBA00023002"/>
    </source>
</evidence>
<proteinExistence type="inferred from homology"/>
<dbReference type="GO" id="GO:0050660">
    <property type="term" value="F:flavin adenine dinucleotide binding"/>
    <property type="evidence" value="ECO:0007669"/>
    <property type="project" value="InterPro"/>
</dbReference>
<dbReference type="Pfam" id="PF02852">
    <property type="entry name" value="Pyr_redox_dim"/>
    <property type="match status" value="1"/>
</dbReference>
<evidence type="ECO:0000313" key="12">
    <source>
        <dbReference type="Proteomes" id="UP000015105"/>
    </source>
</evidence>
<feature type="domain" description="Pyridine nucleotide-disulphide oxidoreductase dimerisation" evidence="9">
    <location>
        <begin position="145"/>
        <end position="253"/>
    </location>
</feature>
<reference evidence="11" key="4">
    <citation type="submission" date="2019-03" db="UniProtKB">
        <authorList>
            <consortium name="EnsemblPlants"/>
        </authorList>
    </citation>
    <scope>IDENTIFICATION</scope>
</reference>
<accession>A0A453IUH0</accession>
<evidence type="ECO:0000259" key="10">
    <source>
        <dbReference type="Pfam" id="PF07992"/>
    </source>
</evidence>
<evidence type="ECO:0008006" key="13">
    <source>
        <dbReference type="Google" id="ProtNLM"/>
    </source>
</evidence>
<keyword evidence="7" id="KW-0676">Redox-active center</keyword>
<dbReference type="InterPro" id="IPR004099">
    <property type="entry name" value="Pyr_nucl-diS_OxRdtase_dimer"/>
</dbReference>
<keyword evidence="5" id="KW-0560">Oxidoreductase</keyword>
<dbReference type="GO" id="GO:0005829">
    <property type="term" value="C:cytosol"/>
    <property type="evidence" value="ECO:0007669"/>
    <property type="project" value="TreeGrafter"/>
</dbReference>
<keyword evidence="4" id="KW-0274">FAD</keyword>
<evidence type="ECO:0000256" key="1">
    <source>
        <dbReference type="ARBA" id="ARBA00001974"/>
    </source>
</evidence>
<name>A0A453IUH0_AEGTS</name>